<sequence length="132" mass="15215">MRPSSRDRENDFEDLDGKGSNLVSYKIFVTNCKARARRYWATTSEIVEPARVKQSARLNSWWKNTQNGVFTCSDRMPDSWQRICYNFLLNKEFGNEIDASHSLGSLDDDKGVKKNMGVVSPSRFLLIMLSIR</sequence>
<organism evidence="1 2">
    <name type="scientific">Stephania cephalantha</name>
    <dbReference type="NCBI Taxonomy" id="152367"/>
    <lineage>
        <taxon>Eukaryota</taxon>
        <taxon>Viridiplantae</taxon>
        <taxon>Streptophyta</taxon>
        <taxon>Embryophyta</taxon>
        <taxon>Tracheophyta</taxon>
        <taxon>Spermatophyta</taxon>
        <taxon>Magnoliopsida</taxon>
        <taxon>Ranunculales</taxon>
        <taxon>Menispermaceae</taxon>
        <taxon>Menispermoideae</taxon>
        <taxon>Cissampelideae</taxon>
        <taxon>Stephania</taxon>
    </lineage>
</organism>
<name>A0AAP0J321_9MAGN</name>
<protein>
    <submittedName>
        <fullName evidence="1">Uncharacterized protein</fullName>
    </submittedName>
</protein>
<keyword evidence="2" id="KW-1185">Reference proteome</keyword>
<reference evidence="1 2" key="1">
    <citation type="submission" date="2024-01" db="EMBL/GenBank/DDBJ databases">
        <title>Genome assemblies of Stephania.</title>
        <authorList>
            <person name="Yang L."/>
        </authorList>
    </citation>
    <scope>NUCLEOTIDE SEQUENCE [LARGE SCALE GENOMIC DNA]</scope>
    <source>
        <strain evidence="1">JXDWG</strain>
        <tissue evidence="1">Leaf</tissue>
    </source>
</reference>
<evidence type="ECO:0000313" key="1">
    <source>
        <dbReference type="EMBL" id="KAK9125462.1"/>
    </source>
</evidence>
<proteinExistence type="predicted"/>
<gene>
    <name evidence="1" type="ORF">Scep_014308</name>
</gene>
<comment type="caution">
    <text evidence="1">The sequence shown here is derived from an EMBL/GenBank/DDBJ whole genome shotgun (WGS) entry which is preliminary data.</text>
</comment>
<dbReference type="Proteomes" id="UP001419268">
    <property type="component" value="Unassembled WGS sequence"/>
</dbReference>
<evidence type="ECO:0000313" key="2">
    <source>
        <dbReference type="Proteomes" id="UP001419268"/>
    </source>
</evidence>
<dbReference type="EMBL" id="JBBNAG010000006">
    <property type="protein sequence ID" value="KAK9125462.1"/>
    <property type="molecule type" value="Genomic_DNA"/>
</dbReference>
<accession>A0AAP0J321</accession>
<dbReference type="AlphaFoldDB" id="A0AAP0J321"/>